<evidence type="ECO:0000313" key="1">
    <source>
        <dbReference type="EMBL" id="MBW2961373.1"/>
    </source>
</evidence>
<accession>A0ABS6W0I9</accession>
<proteinExistence type="predicted"/>
<dbReference type="Pfam" id="PF13585">
    <property type="entry name" value="CHU_C"/>
    <property type="match status" value="1"/>
</dbReference>
<gene>
    <name evidence="1" type="ORF">KW502_06140</name>
</gene>
<comment type="caution">
    <text evidence="1">The sequence shown here is derived from an EMBL/GenBank/DDBJ whole genome shotgun (WGS) entry which is preliminary data.</text>
</comment>
<dbReference type="NCBIfam" id="TIGR04131">
    <property type="entry name" value="Bac_Flav_CTERM"/>
    <property type="match status" value="1"/>
</dbReference>
<dbReference type="Proteomes" id="UP000719267">
    <property type="component" value="Unassembled WGS sequence"/>
</dbReference>
<sequence length="810" mass="89284">MKYFYFLLFLFLIISNTIGQNIELYSQFNGRYDYTALGKTLNLCENNLCSDLNNCQIITTPTSANLTLTSGQNVAAAYLYWAGSGTGDLNITLDNTAITPDRTFSYTLVANVQTPSGSVVTVNQDFFAAFKDVTSIVSAKGSGTYTVSDIDLLNTVQDQSQYFFCGNRTNFGGWSIIVIHEDSTLPLNQVNVYDGFQGVGSNNNNLAVQLNNISVIDDEGAKIGFLAWEGDEDLDVTEELRINGNVISNALNPADNQFNGTNSFTGDTDFYNMDLDFYDIENNINIGDTSALIELTSGQDLIMINNIVTVFNSTLPEPAPNIDNINSSCNSRDIIVDYTVTNNNSTADLPANTNIIFFADNQLVGQTATNNIIPIGGSETGQITITIPTNVANDFALTMTVNEDASGNTIIQEIDPDNNEVSESVNIIDPVIANPPIDIEECDEISNNQVASFDLTINTSLVAGNQNNVTVSYHDSLNDAENGSPVISTPDNYNNGPNHEEIFIRVTSNQDPDCYETTSFFINVNYLPVIGNPDDLILCDDFSNDELAVFDLTENSSLLLNNQPNSSLSYHLTSSDANQNSNAITSNFENTSNPQTIYTRLENVNHPECYTTTSFSITVNAINNIPLNEALIYCDEGFNLATFDLTEIEESLALSNSETIENYYTTASDASFLNNAITTPANYTSINDPQTIFIRVEQQDACYKIYEFTIKVENCPPFIPEGFSPNNDGVNDTFEISGLYEIFENFDLKIYNRFGSLIYKGNNNIPEWDGTSNKGLNNCGKELPSGTYYYVLNLNDANYNSYKGWVYLNR</sequence>
<name>A0ABS6W0I9_9FLAO</name>
<keyword evidence="2" id="KW-1185">Reference proteome</keyword>
<evidence type="ECO:0000313" key="2">
    <source>
        <dbReference type="Proteomes" id="UP000719267"/>
    </source>
</evidence>
<dbReference type="RefSeq" id="WP_219039659.1">
    <property type="nucleotide sequence ID" value="NZ_JAHWDF010000005.1"/>
</dbReference>
<dbReference type="EMBL" id="JAHWDF010000005">
    <property type="protein sequence ID" value="MBW2961373.1"/>
    <property type="molecule type" value="Genomic_DNA"/>
</dbReference>
<reference evidence="1 2" key="1">
    <citation type="submission" date="2021-07" db="EMBL/GenBank/DDBJ databases">
        <title>Mesonia aestuariivivens sp. nov., isolated from a tidal flat.</title>
        <authorList>
            <person name="Kim Y.-O."/>
            <person name="Yoon J.-H."/>
        </authorList>
    </citation>
    <scope>NUCLEOTIDE SEQUENCE [LARGE SCALE GENOMIC DNA]</scope>
    <source>
        <strain evidence="1 2">JHPTF-M18</strain>
    </source>
</reference>
<dbReference type="InterPro" id="IPR026341">
    <property type="entry name" value="T9SS_type_B"/>
</dbReference>
<protein>
    <submittedName>
        <fullName evidence="1">Gliding motility-associated C-terminal domain-containing protein</fullName>
    </submittedName>
</protein>
<organism evidence="1 2">
    <name type="scientific">Mesonia aestuariivivens</name>
    <dbReference type="NCBI Taxonomy" id="2796128"/>
    <lineage>
        <taxon>Bacteria</taxon>
        <taxon>Pseudomonadati</taxon>
        <taxon>Bacteroidota</taxon>
        <taxon>Flavobacteriia</taxon>
        <taxon>Flavobacteriales</taxon>
        <taxon>Flavobacteriaceae</taxon>
        <taxon>Mesonia</taxon>
    </lineage>
</organism>